<protein>
    <submittedName>
        <fullName evidence="1">Uncharacterized protein</fullName>
    </submittedName>
</protein>
<reference evidence="1 2" key="2">
    <citation type="journal article" date="2011" name="ISME J.">
        <title>RNA-seq reveals cooperative metabolic interactions between two termite-gut spirochete species in co-culture.</title>
        <authorList>
            <person name="Rosenthal A.Z."/>
            <person name="Matson E.G."/>
            <person name="Eldar A."/>
            <person name="Leadbetter J.R."/>
        </authorList>
    </citation>
    <scope>NUCLEOTIDE SEQUENCE [LARGE SCALE GENOMIC DNA]</scope>
    <source>
        <strain evidence="2">ATCC BAA-887 / DSM 12427 / ZAS-2</strain>
    </source>
</reference>
<evidence type="ECO:0000313" key="2">
    <source>
        <dbReference type="Proteomes" id="UP000009223"/>
    </source>
</evidence>
<dbReference type="Proteomes" id="UP000009223">
    <property type="component" value="Chromosome"/>
</dbReference>
<dbReference type="AlphaFoldDB" id="F5YIP7"/>
<name>F5YIP7_TREPZ</name>
<gene>
    <name evidence="1" type="ordered locus">TREPR_0849</name>
</gene>
<dbReference type="Pfam" id="PF20362">
    <property type="entry name" value="DUF6657"/>
    <property type="match status" value="1"/>
</dbReference>
<dbReference type="OrthoDB" id="370243at2"/>
<dbReference type="EMBL" id="CP001843">
    <property type="protein sequence ID" value="AEF84546.1"/>
    <property type="molecule type" value="Genomic_DNA"/>
</dbReference>
<dbReference type="STRING" id="545694.TREPR_0849"/>
<sequence>MGRIKSALELALERTESVKGDKGSIDQFEAKQRGKKLANLFLADPKDGLEGELKKTPKDQLAALKQGIFDALITQVALPAVADDEKRIEAAGKGLQAVIGDPRFGALYKQFIQGISRYLSETAQYDAAIKQQYAPKLRQKEEELTRRLGRPVQLDPFQDPEFVGFYNQNMNALKDNYQAMVNQVREQAVQLFGQP</sequence>
<evidence type="ECO:0000313" key="1">
    <source>
        <dbReference type="EMBL" id="AEF84546.1"/>
    </source>
</evidence>
<reference evidence="2" key="1">
    <citation type="submission" date="2009-12" db="EMBL/GenBank/DDBJ databases">
        <title>Complete sequence of Treponema primitia strain ZAS-2.</title>
        <authorList>
            <person name="Tetu S.G."/>
            <person name="Matson E."/>
            <person name="Ren Q."/>
            <person name="Seshadri R."/>
            <person name="Elbourne L."/>
            <person name="Hassan K.A."/>
            <person name="Durkin A."/>
            <person name="Radune D."/>
            <person name="Mohamoud Y."/>
            <person name="Shay R."/>
            <person name="Jin S."/>
            <person name="Zhang X."/>
            <person name="Lucey K."/>
            <person name="Ballor N.R."/>
            <person name="Ottesen E."/>
            <person name="Rosenthal R."/>
            <person name="Allen A."/>
            <person name="Leadbetter J.R."/>
            <person name="Paulsen I.T."/>
        </authorList>
    </citation>
    <scope>NUCLEOTIDE SEQUENCE [LARGE SCALE GENOMIC DNA]</scope>
    <source>
        <strain evidence="2">ATCC BAA-887 / DSM 12427 / ZAS-2</strain>
    </source>
</reference>
<dbReference type="KEGG" id="tpi:TREPR_0849"/>
<dbReference type="HOGENOM" id="CLU_118593_0_0_12"/>
<accession>F5YIP7</accession>
<keyword evidence="2" id="KW-1185">Reference proteome</keyword>
<dbReference type="RefSeq" id="WP_015709200.1">
    <property type="nucleotide sequence ID" value="NC_015578.1"/>
</dbReference>
<dbReference type="eggNOG" id="ENOG5032X5T">
    <property type="taxonomic scope" value="Bacteria"/>
</dbReference>
<dbReference type="InterPro" id="IPR046598">
    <property type="entry name" value="DUF6657"/>
</dbReference>
<proteinExistence type="predicted"/>
<organism evidence="1 2">
    <name type="scientific">Treponema primitia (strain ATCC BAA-887 / DSM 12427 / ZAS-2)</name>
    <dbReference type="NCBI Taxonomy" id="545694"/>
    <lineage>
        <taxon>Bacteria</taxon>
        <taxon>Pseudomonadati</taxon>
        <taxon>Spirochaetota</taxon>
        <taxon>Spirochaetia</taxon>
        <taxon>Spirochaetales</taxon>
        <taxon>Treponemataceae</taxon>
        <taxon>Treponema</taxon>
    </lineage>
</organism>